<evidence type="ECO:0000256" key="3">
    <source>
        <dbReference type="ARBA" id="ARBA00023242"/>
    </source>
</evidence>
<evidence type="ECO:0000256" key="1">
    <source>
        <dbReference type="ARBA" id="ARBA00004123"/>
    </source>
</evidence>
<dbReference type="GO" id="GO:0005634">
    <property type="term" value="C:nucleus"/>
    <property type="evidence" value="ECO:0007669"/>
    <property type="project" value="UniProtKB-SubCell"/>
</dbReference>
<dbReference type="Pfam" id="PF03638">
    <property type="entry name" value="TCR"/>
    <property type="match status" value="2"/>
</dbReference>
<comment type="similarity">
    <text evidence="2">Belongs to the lin-54 family.</text>
</comment>
<dbReference type="InterPro" id="IPR033467">
    <property type="entry name" value="Tesmin/TSO1-like_CXC"/>
</dbReference>
<dbReference type="PROSITE" id="PS51634">
    <property type="entry name" value="CRC"/>
    <property type="match status" value="1"/>
</dbReference>
<evidence type="ECO:0000259" key="4">
    <source>
        <dbReference type="PROSITE" id="PS51634"/>
    </source>
</evidence>
<dbReference type="PANTHER" id="PTHR12446">
    <property type="entry name" value="TESMIN/TSO1-RELATED"/>
    <property type="match status" value="1"/>
</dbReference>
<proteinExistence type="inferred from homology"/>
<dbReference type="EMBL" id="CM009754">
    <property type="protein sequence ID" value="PUZ51252.1"/>
    <property type="molecule type" value="Genomic_DNA"/>
</dbReference>
<gene>
    <name evidence="5" type="ORF">GQ55_6G167400</name>
</gene>
<dbReference type="STRING" id="1504633.A0A2T7D6P3"/>
<protein>
    <recommendedName>
        <fullName evidence="4">CRC domain-containing protein</fullName>
    </recommendedName>
</protein>
<dbReference type="Proteomes" id="UP000244336">
    <property type="component" value="Chromosome 6"/>
</dbReference>
<dbReference type="Gramene" id="PUZ51252">
    <property type="protein sequence ID" value="PUZ51252"/>
    <property type="gene ID" value="GQ55_6G167400"/>
</dbReference>
<evidence type="ECO:0000313" key="5">
    <source>
        <dbReference type="EMBL" id="PUZ51252.1"/>
    </source>
</evidence>
<dbReference type="AlphaFoldDB" id="A0A2T7D6P3"/>
<dbReference type="SMART" id="SM01114">
    <property type="entry name" value="CXC"/>
    <property type="match status" value="2"/>
</dbReference>
<keyword evidence="6" id="KW-1185">Reference proteome</keyword>
<reference evidence="5 6" key="1">
    <citation type="submission" date="2018-04" db="EMBL/GenBank/DDBJ databases">
        <title>WGS assembly of Panicum hallii var. hallii HAL2.</title>
        <authorList>
            <person name="Lovell J."/>
            <person name="Jenkins J."/>
            <person name="Lowry D."/>
            <person name="Mamidi S."/>
            <person name="Sreedasyam A."/>
            <person name="Weng X."/>
            <person name="Barry K."/>
            <person name="Bonette J."/>
            <person name="Campitelli B."/>
            <person name="Daum C."/>
            <person name="Gordon S."/>
            <person name="Gould B."/>
            <person name="Lipzen A."/>
            <person name="MacQueen A."/>
            <person name="Palacio-Mejia J."/>
            <person name="Plott C."/>
            <person name="Shakirov E."/>
            <person name="Shu S."/>
            <person name="Yoshinaga Y."/>
            <person name="Zane M."/>
            <person name="Rokhsar D."/>
            <person name="Grimwood J."/>
            <person name="Schmutz J."/>
            <person name="Juenger T."/>
        </authorList>
    </citation>
    <scope>NUCLEOTIDE SEQUENCE [LARGE SCALE GENOMIC DNA]</scope>
    <source>
        <strain evidence="6">cv. HAL2</strain>
    </source>
</reference>
<dbReference type="InterPro" id="IPR028307">
    <property type="entry name" value="Lin-54_fam"/>
</dbReference>
<dbReference type="PANTHER" id="PTHR12446:SF47">
    <property type="entry name" value="CRC DOMAIN-CONTAINING PROTEIN"/>
    <property type="match status" value="1"/>
</dbReference>
<evidence type="ECO:0000256" key="2">
    <source>
        <dbReference type="ARBA" id="ARBA00007267"/>
    </source>
</evidence>
<keyword evidence="3" id="KW-0539">Nucleus</keyword>
<dbReference type="GO" id="GO:0006355">
    <property type="term" value="P:regulation of DNA-templated transcription"/>
    <property type="evidence" value="ECO:0007669"/>
    <property type="project" value="TreeGrafter"/>
</dbReference>
<evidence type="ECO:0000313" key="6">
    <source>
        <dbReference type="Proteomes" id="UP000244336"/>
    </source>
</evidence>
<comment type="subcellular location">
    <subcellularLocation>
        <location evidence="1">Nucleus</location>
    </subcellularLocation>
</comment>
<dbReference type="InterPro" id="IPR005172">
    <property type="entry name" value="CRC"/>
</dbReference>
<dbReference type="OrthoDB" id="644459at2759"/>
<organism evidence="5 6">
    <name type="scientific">Panicum hallii var. hallii</name>
    <dbReference type="NCBI Taxonomy" id="1504633"/>
    <lineage>
        <taxon>Eukaryota</taxon>
        <taxon>Viridiplantae</taxon>
        <taxon>Streptophyta</taxon>
        <taxon>Embryophyta</taxon>
        <taxon>Tracheophyta</taxon>
        <taxon>Spermatophyta</taxon>
        <taxon>Magnoliopsida</taxon>
        <taxon>Liliopsida</taxon>
        <taxon>Poales</taxon>
        <taxon>Poaceae</taxon>
        <taxon>PACMAD clade</taxon>
        <taxon>Panicoideae</taxon>
        <taxon>Panicodae</taxon>
        <taxon>Paniceae</taxon>
        <taxon>Panicinae</taxon>
        <taxon>Panicum</taxon>
        <taxon>Panicum sect. Panicum</taxon>
    </lineage>
</organism>
<name>A0A2T7D6P3_9POAL</name>
<sequence>MACTSCCESPYATTSSPSSKKLRVLQTSSVLTPALPVVKLPLPKLPVRQPLPKLQVRRPLPKLQMRKPLQQASVVLEQESLKQEMLVMPLTSATSINMMLNSQNPWTETLSGSKDKAPERIKNCKCKNSKCLKLYCSCFATGRYCKDCNCTNCYNNGSHENARARQDAINAVLERRTAAFMPKAGSRSCAMQSSVGKEADDLHLGKHTRGCNCRKSECLKKYCGCFQSNVLCSDNCTCMDCKNSESIEDGKSIRCIARKHAVFVQNKQNYALSGNLGPSSVLPHTTKNDSVISMSASGILHPISNNGSSQTLLSLPTSVDDDKGLVSERNTNGLSELGAHEVTYRSVLADIIQVEDVNELCKLLILASRQAAKAFLDIVFSILILNYYLKCDL</sequence>
<accession>A0A2T7D6P3</accession>
<feature type="domain" description="CRC" evidence="4">
    <location>
        <begin position="120"/>
        <end position="246"/>
    </location>
</feature>